<dbReference type="Gene3D" id="1.20.120.230">
    <property type="entry name" value="Alpha-catenin/vinculin-like"/>
    <property type="match status" value="1"/>
</dbReference>
<organism evidence="3 4">
    <name type="scientific">Nematostella vectensis</name>
    <name type="common">Starlet sea anemone</name>
    <dbReference type="NCBI Taxonomy" id="45351"/>
    <lineage>
        <taxon>Eukaryota</taxon>
        <taxon>Metazoa</taxon>
        <taxon>Cnidaria</taxon>
        <taxon>Anthozoa</taxon>
        <taxon>Hexacorallia</taxon>
        <taxon>Actiniaria</taxon>
        <taxon>Edwardsiidae</taxon>
        <taxon>Nematostella</taxon>
    </lineage>
</organism>
<evidence type="ECO:0000259" key="2">
    <source>
        <dbReference type="Pfam" id="PF12026"/>
    </source>
</evidence>
<gene>
    <name evidence="3" type="ORF">NEMVEDRAFT_v1g81089</name>
</gene>
<keyword evidence="4" id="KW-1185">Reference proteome</keyword>
<dbReference type="InterPro" id="IPR021901">
    <property type="entry name" value="CAS_C"/>
</dbReference>
<reference evidence="3 4" key="1">
    <citation type="journal article" date="2007" name="Science">
        <title>Sea anemone genome reveals ancestral eumetazoan gene repertoire and genomic organization.</title>
        <authorList>
            <person name="Putnam N.H."/>
            <person name="Srivastava M."/>
            <person name="Hellsten U."/>
            <person name="Dirks B."/>
            <person name="Chapman J."/>
            <person name="Salamov A."/>
            <person name="Terry A."/>
            <person name="Shapiro H."/>
            <person name="Lindquist E."/>
            <person name="Kapitonov V.V."/>
            <person name="Jurka J."/>
            <person name="Genikhovich G."/>
            <person name="Grigoriev I.V."/>
            <person name="Lucas S.M."/>
            <person name="Steele R.E."/>
            <person name="Finnerty J.R."/>
            <person name="Technau U."/>
            <person name="Martindale M.Q."/>
            <person name="Rokhsar D.S."/>
        </authorList>
    </citation>
    <scope>NUCLEOTIDE SEQUENCE [LARGE SCALE GENOMIC DNA]</scope>
    <source>
        <strain evidence="4">CH2 X CH6</strain>
    </source>
</reference>
<evidence type="ECO:0000313" key="3">
    <source>
        <dbReference type="EMBL" id="EDO49333.1"/>
    </source>
</evidence>
<accession>A7RHE4</accession>
<dbReference type="HOGENOM" id="CLU_2243281_0_0_1"/>
<sequence>MLSFSDKELLEFYKYEIDAQLFVLNEAMRGLFNSVESGQPPKTFVSNSKFVVLSAHKFIYIGDTLHRKIHHDKLGIDITSATTRLSECVKTLVHATKMAALQYPA</sequence>
<dbReference type="STRING" id="45351.A7RHE4"/>
<feature type="domain" description="CAS family C-terminal" evidence="2">
    <location>
        <begin position="3"/>
        <end position="104"/>
    </location>
</feature>
<dbReference type="AlphaFoldDB" id="A7RHE4"/>
<dbReference type="Pfam" id="PF12026">
    <property type="entry name" value="CAS_C"/>
    <property type="match status" value="1"/>
</dbReference>
<feature type="non-terminal residue" evidence="3">
    <location>
        <position position="105"/>
    </location>
</feature>
<evidence type="ECO:0000256" key="1">
    <source>
        <dbReference type="ARBA" id="ARBA00022553"/>
    </source>
</evidence>
<dbReference type="PANTHER" id="PTHR10654:SF18">
    <property type="entry name" value="IP17195P"/>
    <property type="match status" value="1"/>
</dbReference>
<proteinExistence type="predicted"/>
<dbReference type="EMBL" id="DS469510">
    <property type="protein sequence ID" value="EDO49333.1"/>
    <property type="molecule type" value="Genomic_DNA"/>
</dbReference>
<keyword evidence="1" id="KW-0597">Phosphoprotein</keyword>
<dbReference type="PANTHER" id="PTHR10654">
    <property type="entry name" value="CAS SCAFFOLDING PROTEIN"/>
    <property type="match status" value="1"/>
</dbReference>
<dbReference type="OMA" id="NCVQATK"/>
<dbReference type="eggNOG" id="ENOG502QQHE">
    <property type="taxonomic scope" value="Eukaryota"/>
</dbReference>
<name>A7RHE4_NEMVE</name>
<protein>
    <recommendedName>
        <fullName evidence="2">CAS family C-terminal domain-containing protein</fullName>
    </recommendedName>
</protein>
<dbReference type="InterPro" id="IPR037362">
    <property type="entry name" value="CAS_fam"/>
</dbReference>
<evidence type="ECO:0000313" key="4">
    <source>
        <dbReference type="Proteomes" id="UP000001593"/>
    </source>
</evidence>
<dbReference type="Proteomes" id="UP000001593">
    <property type="component" value="Unassembled WGS sequence"/>
</dbReference>
<dbReference type="InParanoid" id="A7RHE4"/>
<dbReference type="PhylomeDB" id="A7RHE4"/>